<dbReference type="AlphaFoldDB" id="A0A9P1NWJ0"/>
<dbReference type="SUPFAM" id="SSF81593">
    <property type="entry name" value="Nucleotidyltransferase substrate binding subunit/domain"/>
    <property type="match status" value="1"/>
</dbReference>
<dbReference type="Pfam" id="PF05168">
    <property type="entry name" value="HEPN"/>
    <property type="match status" value="1"/>
</dbReference>
<protein>
    <recommendedName>
        <fullName evidence="1">HEPN domain-containing protein</fullName>
    </recommendedName>
</protein>
<dbReference type="Gene3D" id="1.20.120.330">
    <property type="entry name" value="Nucleotidyltransferases domain 2"/>
    <property type="match status" value="1"/>
</dbReference>
<evidence type="ECO:0000259" key="1">
    <source>
        <dbReference type="Pfam" id="PF05168"/>
    </source>
</evidence>
<evidence type="ECO:0000313" key="2">
    <source>
        <dbReference type="EMBL" id="CDM92641.1"/>
    </source>
</evidence>
<gene>
    <name evidence="2" type="ORF">ARTHRO_10314</name>
</gene>
<sequence length="137" mass="15719">MPPSKPQDWINLANERAADADEISKTRKTSVASVYLAGYAIECSLKALLQERGTGFPKHGQQGHNLRELWESANFRLSDLSDPTGAKTFYLEKWNTSLRYEVTCDSLLSHQELVEKAKQLTGWIQTQMRRTRPRRPR</sequence>
<name>A0A9P1NWJ0_9CYAN</name>
<keyword evidence="3" id="KW-1185">Reference proteome</keyword>
<accession>A0A9P1NWJ0</accession>
<dbReference type="InterPro" id="IPR007842">
    <property type="entry name" value="HEPN_dom"/>
</dbReference>
<reference evidence="2 3" key="1">
    <citation type="submission" date="2014-02" db="EMBL/GenBank/DDBJ databases">
        <authorList>
            <person name="Genoscope - CEA"/>
        </authorList>
    </citation>
    <scope>NUCLEOTIDE SEQUENCE [LARGE SCALE GENOMIC DNA]</scope>
    <source>
        <strain evidence="2 3">PCC 8005</strain>
    </source>
</reference>
<proteinExistence type="predicted"/>
<dbReference type="EMBL" id="FO818640">
    <property type="protein sequence ID" value="CDM92641.1"/>
    <property type="molecule type" value="Genomic_DNA"/>
</dbReference>
<evidence type="ECO:0000313" key="3">
    <source>
        <dbReference type="Proteomes" id="UP000032946"/>
    </source>
</evidence>
<dbReference type="Proteomes" id="UP000032946">
    <property type="component" value="Chromosome"/>
</dbReference>
<organism evidence="2 3">
    <name type="scientific">Limnospira indica PCC 8005</name>
    <dbReference type="NCBI Taxonomy" id="376219"/>
    <lineage>
        <taxon>Bacteria</taxon>
        <taxon>Bacillati</taxon>
        <taxon>Cyanobacteriota</taxon>
        <taxon>Cyanophyceae</taxon>
        <taxon>Oscillatoriophycideae</taxon>
        <taxon>Oscillatoriales</taxon>
        <taxon>Sirenicapillariaceae</taxon>
        <taxon>Limnospira</taxon>
    </lineage>
</organism>
<feature type="domain" description="HEPN" evidence="1">
    <location>
        <begin position="7"/>
        <end position="124"/>
    </location>
</feature>
<dbReference type="RefSeq" id="WP_008056518.1">
    <property type="nucleotide sequence ID" value="NZ_FO818640.1"/>
</dbReference>